<dbReference type="AlphaFoldDB" id="A0A5C1AAC8"/>
<dbReference type="KEGG" id="lrs:PX52LOC_03100"/>
<keyword evidence="1" id="KW-0812">Transmembrane</keyword>
<feature type="transmembrane region" description="Helical" evidence="1">
    <location>
        <begin position="294"/>
        <end position="310"/>
    </location>
</feature>
<dbReference type="OrthoDB" id="247629at2"/>
<feature type="transmembrane region" description="Helical" evidence="1">
    <location>
        <begin position="349"/>
        <end position="367"/>
    </location>
</feature>
<name>A0A5C1AAC8_9BACT</name>
<feature type="transmembrane region" description="Helical" evidence="1">
    <location>
        <begin position="204"/>
        <end position="224"/>
    </location>
</feature>
<keyword evidence="1" id="KW-1133">Transmembrane helix</keyword>
<keyword evidence="3" id="KW-1185">Reference proteome</keyword>
<evidence type="ECO:0008006" key="4">
    <source>
        <dbReference type="Google" id="ProtNLM"/>
    </source>
</evidence>
<gene>
    <name evidence="2" type="ORF">PX52LOC_03100</name>
</gene>
<dbReference type="EMBL" id="CP042425">
    <property type="protein sequence ID" value="QEL16161.1"/>
    <property type="molecule type" value="Genomic_DNA"/>
</dbReference>
<protein>
    <recommendedName>
        <fullName evidence="4">Glycosyltransferase RgtA/B/C/D-like domain-containing protein</fullName>
    </recommendedName>
</protein>
<feature type="transmembrane region" description="Helical" evidence="1">
    <location>
        <begin position="317"/>
        <end position="337"/>
    </location>
</feature>
<accession>A0A5C1AAC8</accession>
<keyword evidence="1" id="KW-0472">Membrane</keyword>
<dbReference type="Proteomes" id="UP000324974">
    <property type="component" value="Chromosome"/>
</dbReference>
<sequence length="637" mass="69735">MDEQPNPGFRTQPSWLLVVVALVVGQLGLTDQLFGGREGVRDSRPIVAGRHPLHFYHGLLGAETFRQRTATACFDPNFQAGYPKTPVFDGGCRPAELVLYFGGEHAGPETYKFGLFLASLAVPLVYVLAARGLGISAPAACLAGALGCGVWWSPAVRGILDSGHLDFLLAGHAALVYVCWLSRYHWEPSVTAWVILAMASVAGWYGHPVVILGLAPILGIYYLAVAPRHGLAWHLGLYGVTLFGLALNLWWLFDWGKFWWLRQPSVDDVAPLPTWDVIVDTLPGHARLFGPAPFGWPLVVAGLFGCMVLAREKHRSAPVVLLLTAGLGFLVARLGNVWPPMANGEADRAASLVVGLATLPAAAWLALWAKRAGLTRVVVVAATGVVLATGWGGHWTEPLRYQLGIQAEPIALGLSADQATLVQDLQQRTTAEARILFEETPTGQPGWNWTALLPWLTNRAYIGGLDPDAKFEHAFCRLRGDTLNGRRLTDWTDVELEEFCRRYNIGWVVTRSASARDRWRRVSFAKEIQQYRDGGDVRLFELKRTKSFILTGQATLSQADRRKIVLTDVVPVDAPHPDGGPIPAKVIVLSLHYQAGLRAGPGVLLVERDPDPSDPIPMVRLRLIGPQSRIVLSWENP</sequence>
<feature type="transmembrane region" description="Helical" evidence="1">
    <location>
        <begin position="113"/>
        <end position="129"/>
    </location>
</feature>
<feature type="transmembrane region" description="Helical" evidence="1">
    <location>
        <begin position="15"/>
        <end position="34"/>
    </location>
</feature>
<feature type="transmembrane region" description="Helical" evidence="1">
    <location>
        <begin position="374"/>
        <end position="393"/>
    </location>
</feature>
<proteinExistence type="predicted"/>
<organism evidence="2 3">
    <name type="scientific">Limnoglobus roseus</name>
    <dbReference type="NCBI Taxonomy" id="2598579"/>
    <lineage>
        <taxon>Bacteria</taxon>
        <taxon>Pseudomonadati</taxon>
        <taxon>Planctomycetota</taxon>
        <taxon>Planctomycetia</taxon>
        <taxon>Gemmatales</taxon>
        <taxon>Gemmataceae</taxon>
        <taxon>Limnoglobus</taxon>
    </lineage>
</organism>
<dbReference type="RefSeq" id="WP_149110921.1">
    <property type="nucleotide sequence ID" value="NZ_CP042425.1"/>
</dbReference>
<evidence type="ECO:0000313" key="2">
    <source>
        <dbReference type="EMBL" id="QEL16161.1"/>
    </source>
</evidence>
<reference evidence="3" key="1">
    <citation type="submission" date="2019-08" db="EMBL/GenBank/DDBJ databases">
        <title>Limnoglobus roseus gen. nov., sp. nov., a novel freshwater planctomycete with a giant genome from the family Gemmataceae.</title>
        <authorList>
            <person name="Kulichevskaya I.S."/>
            <person name="Naumoff D.G."/>
            <person name="Miroshnikov K."/>
            <person name="Ivanova A."/>
            <person name="Philippov D.A."/>
            <person name="Hakobyan A."/>
            <person name="Rijpstra I.C."/>
            <person name="Sinninghe Damste J.S."/>
            <person name="Liesack W."/>
            <person name="Dedysh S.N."/>
        </authorList>
    </citation>
    <scope>NUCLEOTIDE SEQUENCE [LARGE SCALE GENOMIC DNA]</scope>
    <source>
        <strain evidence="3">PX52</strain>
    </source>
</reference>
<feature type="transmembrane region" description="Helical" evidence="1">
    <location>
        <begin position="165"/>
        <end position="184"/>
    </location>
</feature>
<feature type="transmembrane region" description="Helical" evidence="1">
    <location>
        <begin position="231"/>
        <end position="253"/>
    </location>
</feature>
<evidence type="ECO:0000313" key="3">
    <source>
        <dbReference type="Proteomes" id="UP000324974"/>
    </source>
</evidence>
<evidence type="ECO:0000256" key="1">
    <source>
        <dbReference type="SAM" id="Phobius"/>
    </source>
</evidence>